<dbReference type="SUPFAM" id="SSF69118">
    <property type="entry name" value="AhpD-like"/>
    <property type="match status" value="1"/>
</dbReference>
<dbReference type="GO" id="GO:0051920">
    <property type="term" value="F:peroxiredoxin activity"/>
    <property type="evidence" value="ECO:0007669"/>
    <property type="project" value="InterPro"/>
</dbReference>
<dbReference type="InterPro" id="IPR050228">
    <property type="entry name" value="Carboxylesterase_BioH"/>
</dbReference>
<keyword evidence="5" id="KW-1185">Reference proteome</keyword>
<dbReference type="EMBL" id="WBMS02000004">
    <property type="protein sequence ID" value="MWA00201.1"/>
    <property type="molecule type" value="Genomic_DNA"/>
</dbReference>
<proteinExistence type="predicted"/>
<protein>
    <submittedName>
        <fullName evidence="4">Alpha/beta fold hydrolase</fullName>
    </submittedName>
</protein>
<evidence type="ECO:0000313" key="5">
    <source>
        <dbReference type="Proteomes" id="UP000462055"/>
    </source>
</evidence>
<name>A0A6I4M8V6_9ACTN</name>
<sequence length="419" mass="44997">MSWTSDGVPRHDRGVPHSAGRCSEEGAMNRDEGGSRGTGSRAYEGLMGVPAEQAFSDVRRISPQMYETVLDGAFGGPLARAELSRRDREIASTAIIASIGGADRRLAGHVRGALHQGVAPHELLALAEHIAVYAGFPRALNALDVVNEVLREAGLPDQPALHRVQLDDHETVVAQKGDHGPAVILSHSLGVDWRMWEPVMERLARGRRVFAYDFRGHGAAAGAPRPFSMDDLARDMGGVLDAFGVQRAHVVGLSMGGGIAQTFAVRSPERIASLALLATTDHAFGAFEGRARSGETDGMEAQVVPTLTRWFTAPALAANGWGVRYARERIRRFDPADWAAAWRAFGGVDVQGRLTALDVPAMILVGEEDCSTTPEIMSGVAERIPGSAYQVLPGTPHMQTLEQPELVADALDRFLPADR</sequence>
<dbReference type="PANTHER" id="PTHR43194">
    <property type="entry name" value="HYDROLASE ALPHA/BETA FOLD FAMILY"/>
    <property type="match status" value="1"/>
</dbReference>
<feature type="compositionally biased region" description="Basic and acidic residues" evidence="1">
    <location>
        <begin position="22"/>
        <end position="34"/>
    </location>
</feature>
<keyword evidence="4" id="KW-0378">Hydrolase</keyword>
<dbReference type="InterPro" id="IPR000073">
    <property type="entry name" value="AB_hydrolase_1"/>
</dbReference>
<reference evidence="4" key="1">
    <citation type="submission" date="2019-12" db="EMBL/GenBank/DDBJ databases">
        <title>Actinomadura physcomitrii sp. nov., a novel actinomycete isolated from moss [Physcomitrium sphaericum (Ludw) Fuernr].</title>
        <authorList>
            <person name="Zhuang X."/>
        </authorList>
    </citation>
    <scope>NUCLEOTIDE SEQUENCE [LARGE SCALE GENOMIC DNA]</scope>
    <source>
        <strain evidence="4">LD22</strain>
    </source>
</reference>
<dbReference type="InterPro" id="IPR029058">
    <property type="entry name" value="AB_hydrolase_fold"/>
</dbReference>
<evidence type="ECO:0000313" key="4">
    <source>
        <dbReference type="EMBL" id="MWA00201.1"/>
    </source>
</evidence>
<gene>
    <name evidence="4" type="ORF">F8568_007395</name>
</gene>
<dbReference type="Gene3D" id="1.20.1290.10">
    <property type="entry name" value="AhpD-like"/>
    <property type="match status" value="1"/>
</dbReference>
<dbReference type="Gene3D" id="3.40.50.1820">
    <property type="entry name" value="alpha/beta hydrolase"/>
    <property type="match status" value="1"/>
</dbReference>
<dbReference type="AlphaFoldDB" id="A0A6I4M8V6"/>
<dbReference type="GO" id="GO:0016787">
    <property type="term" value="F:hydrolase activity"/>
    <property type="evidence" value="ECO:0007669"/>
    <property type="project" value="UniProtKB-KW"/>
</dbReference>
<dbReference type="SUPFAM" id="SSF53474">
    <property type="entry name" value="alpha/beta-Hydrolases"/>
    <property type="match status" value="1"/>
</dbReference>
<organism evidence="4 5">
    <name type="scientific">Actinomadura physcomitrii</name>
    <dbReference type="NCBI Taxonomy" id="2650748"/>
    <lineage>
        <taxon>Bacteria</taxon>
        <taxon>Bacillati</taxon>
        <taxon>Actinomycetota</taxon>
        <taxon>Actinomycetes</taxon>
        <taxon>Streptosporangiales</taxon>
        <taxon>Thermomonosporaceae</taxon>
        <taxon>Actinomadura</taxon>
    </lineage>
</organism>
<feature type="region of interest" description="Disordered" evidence="1">
    <location>
        <begin position="1"/>
        <end position="42"/>
    </location>
</feature>
<dbReference type="Pfam" id="PF00561">
    <property type="entry name" value="Abhydrolase_1"/>
    <property type="match status" value="1"/>
</dbReference>
<evidence type="ECO:0000259" key="2">
    <source>
        <dbReference type="Pfam" id="PF00561"/>
    </source>
</evidence>
<dbReference type="InterPro" id="IPR003779">
    <property type="entry name" value="CMD-like"/>
</dbReference>
<evidence type="ECO:0000259" key="3">
    <source>
        <dbReference type="Pfam" id="PF02627"/>
    </source>
</evidence>
<dbReference type="PRINTS" id="PR00111">
    <property type="entry name" value="ABHYDROLASE"/>
</dbReference>
<dbReference type="PANTHER" id="PTHR43194:SF5">
    <property type="entry name" value="PIMELOYL-[ACYL-CARRIER PROTEIN] METHYL ESTER ESTERASE"/>
    <property type="match status" value="1"/>
</dbReference>
<feature type="domain" description="AB hydrolase-1" evidence="2">
    <location>
        <begin position="181"/>
        <end position="402"/>
    </location>
</feature>
<feature type="domain" description="Carboxymuconolactone decarboxylase-like" evidence="3">
    <location>
        <begin position="78"/>
        <end position="148"/>
    </location>
</feature>
<dbReference type="Pfam" id="PF02627">
    <property type="entry name" value="CMD"/>
    <property type="match status" value="1"/>
</dbReference>
<evidence type="ECO:0000256" key="1">
    <source>
        <dbReference type="SAM" id="MobiDB-lite"/>
    </source>
</evidence>
<comment type="caution">
    <text evidence="4">The sequence shown here is derived from an EMBL/GenBank/DDBJ whole genome shotgun (WGS) entry which is preliminary data.</text>
</comment>
<accession>A0A6I4M8V6</accession>
<dbReference type="InterPro" id="IPR029032">
    <property type="entry name" value="AhpD-like"/>
</dbReference>
<dbReference type="Proteomes" id="UP000462055">
    <property type="component" value="Unassembled WGS sequence"/>
</dbReference>